<dbReference type="SUPFAM" id="SSF53474">
    <property type="entry name" value="alpha/beta-Hydrolases"/>
    <property type="match status" value="1"/>
</dbReference>
<keyword evidence="7" id="KW-1133">Transmembrane helix</keyword>
<sequence length="584" mass="65551">MRLWQVFASVSIITIHAARITPPSNKHFLSQNHPSEPTELSTEISKATSDRIETLPGLNEDIVVDHHAGLITLDSGVNDRLFYWHFNAYKSPEKAPLIIWLNGGPGCSSMEGLFYGISPFYLDKGEGIRTNPHSWLNTANMLFLDQPVGTGMSSTHKNEHRVDEETLAKDFREFLIKFLKLHPEYLSLSSDKPAISRPIYIFGESHAGRYIPQFSQHILEQNLDTKDIHISLHGVGIGNGWVHPIIQYDYSEFAHGIGLITLGQVRELKAIYAKCIADLNISFYSRTCLDNIDTIIDSVSNSRVNRLNQYDVRMFMESSQEYPAGLNHMTEYLNRLDVRKALHANTDQSFRYNQCSSRVHTSLLKFDGVSSLKNVDFLLENGVQVLFYNGQWDMVCNPYNTEKLLLFLEWKGSQEFHGSEKFTWMVKGQQEPAGYAQHGGNLTYLVVAGAGHMVTYNVPAVALDMVDRFIHGKGFADQKQSVASIYTNSSHLASYQCPSVEDLQAVSALFHSGKSFATALWIWIVILMTLLSAAISSIATASCMRSRISQGLEHCVLLDQDENELLKDQTVEVGAMAGDTKEPM</sequence>
<comment type="similarity">
    <text evidence="1">Belongs to the peptidase S10 family.</text>
</comment>
<dbReference type="MEROPS" id="S10.A68"/>
<keyword evidence="5" id="KW-0378">Hydrolase</keyword>
<evidence type="ECO:0000256" key="3">
    <source>
        <dbReference type="ARBA" id="ARBA00022670"/>
    </source>
</evidence>
<keyword evidence="6" id="KW-0325">Glycoprotein</keyword>
<dbReference type="ESTHER" id="9stra-f0wx44">
    <property type="family name" value="Carboxypeptidase_S10"/>
</dbReference>
<dbReference type="GO" id="GO:0004185">
    <property type="term" value="F:serine-type carboxypeptidase activity"/>
    <property type="evidence" value="ECO:0007669"/>
    <property type="project" value="InterPro"/>
</dbReference>
<keyword evidence="7" id="KW-0812">Transmembrane</keyword>
<evidence type="ECO:0000256" key="4">
    <source>
        <dbReference type="ARBA" id="ARBA00022729"/>
    </source>
</evidence>
<dbReference type="Pfam" id="PF00450">
    <property type="entry name" value="Peptidase_S10"/>
    <property type="match status" value="1"/>
</dbReference>
<evidence type="ECO:0000256" key="1">
    <source>
        <dbReference type="ARBA" id="ARBA00009431"/>
    </source>
</evidence>
<keyword evidence="4 8" id="KW-0732">Signal</keyword>
<reference evidence="9" key="1">
    <citation type="journal article" date="2011" name="PLoS Biol.">
        <title>Gene gain and loss during evolution of obligate parasitism in the white rust pathogen of Arabidopsis thaliana.</title>
        <authorList>
            <person name="Kemen E."/>
            <person name="Gardiner A."/>
            <person name="Schultz-Larsen T."/>
            <person name="Kemen A.C."/>
            <person name="Balmuth A.L."/>
            <person name="Robert-Seilaniantz A."/>
            <person name="Bailey K."/>
            <person name="Holub E."/>
            <person name="Studholme D.J."/>
            <person name="Maclean D."/>
            <person name="Jones J.D."/>
        </authorList>
    </citation>
    <scope>NUCLEOTIDE SEQUENCE</scope>
</reference>
<reference evidence="9" key="2">
    <citation type="submission" date="2011-02" db="EMBL/GenBank/DDBJ databases">
        <authorList>
            <person name="MacLean D."/>
        </authorList>
    </citation>
    <scope>NUCLEOTIDE SEQUENCE</scope>
</reference>
<evidence type="ECO:0000256" key="6">
    <source>
        <dbReference type="ARBA" id="ARBA00023180"/>
    </source>
</evidence>
<dbReference type="PRINTS" id="PR00724">
    <property type="entry name" value="CRBOXYPTASEC"/>
</dbReference>
<feature type="chain" id="PRO_5003259635" evidence="8">
    <location>
        <begin position="18"/>
        <end position="584"/>
    </location>
</feature>
<dbReference type="Gene3D" id="3.40.50.1820">
    <property type="entry name" value="alpha/beta hydrolase"/>
    <property type="match status" value="1"/>
</dbReference>
<evidence type="ECO:0000256" key="2">
    <source>
        <dbReference type="ARBA" id="ARBA00022645"/>
    </source>
</evidence>
<evidence type="ECO:0000313" key="9">
    <source>
        <dbReference type="EMBL" id="CCA26034.1"/>
    </source>
</evidence>
<accession>F0WX44</accession>
<evidence type="ECO:0000256" key="8">
    <source>
        <dbReference type="SAM" id="SignalP"/>
    </source>
</evidence>
<protein>
    <submittedName>
        <fullName evidence="9">Serine protease family S10 putative</fullName>
    </submittedName>
</protein>
<dbReference type="InterPro" id="IPR001563">
    <property type="entry name" value="Peptidase_S10"/>
</dbReference>
<dbReference type="PANTHER" id="PTHR11802">
    <property type="entry name" value="SERINE PROTEASE FAMILY S10 SERINE CARBOXYPEPTIDASE"/>
    <property type="match status" value="1"/>
</dbReference>
<dbReference type="HOGENOM" id="CLU_008523_11_3_1"/>
<keyword evidence="2" id="KW-0121">Carboxypeptidase</keyword>
<dbReference type="GO" id="GO:0006508">
    <property type="term" value="P:proteolysis"/>
    <property type="evidence" value="ECO:0007669"/>
    <property type="project" value="UniProtKB-KW"/>
</dbReference>
<dbReference type="AlphaFoldDB" id="F0WX44"/>
<organism evidence="9">
    <name type="scientific">Albugo laibachii Nc14</name>
    <dbReference type="NCBI Taxonomy" id="890382"/>
    <lineage>
        <taxon>Eukaryota</taxon>
        <taxon>Sar</taxon>
        <taxon>Stramenopiles</taxon>
        <taxon>Oomycota</taxon>
        <taxon>Peronosporomycetes</taxon>
        <taxon>Albuginales</taxon>
        <taxon>Albuginaceae</taxon>
        <taxon>Albugo</taxon>
    </lineage>
</organism>
<keyword evidence="3 9" id="KW-0645">Protease</keyword>
<dbReference type="PANTHER" id="PTHR11802:SF3">
    <property type="entry name" value="RETINOID-INDUCIBLE SERINE CARBOXYPEPTIDASE"/>
    <property type="match status" value="1"/>
</dbReference>
<feature type="transmembrane region" description="Helical" evidence="7">
    <location>
        <begin position="520"/>
        <end position="541"/>
    </location>
</feature>
<keyword evidence="7" id="KW-0472">Membrane</keyword>
<gene>
    <name evidence="9" type="primary">AlNc14C342G10802</name>
    <name evidence="9" type="ORF">ALNC14_121780</name>
</gene>
<proteinExistence type="inferred from homology"/>
<dbReference type="InterPro" id="IPR029058">
    <property type="entry name" value="AB_hydrolase_fold"/>
</dbReference>
<dbReference type="EMBL" id="FR824387">
    <property type="protein sequence ID" value="CCA26034.1"/>
    <property type="molecule type" value="Genomic_DNA"/>
</dbReference>
<evidence type="ECO:0000256" key="7">
    <source>
        <dbReference type="SAM" id="Phobius"/>
    </source>
</evidence>
<feature type="signal peptide" evidence="8">
    <location>
        <begin position="1"/>
        <end position="17"/>
    </location>
</feature>
<name>F0WX44_9STRA</name>
<evidence type="ECO:0000256" key="5">
    <source>
        <dbReference type="ARBA" id="ARBA00022801"/>
    </source>
</evidence>